<keyword evidence="4" id="KW-1133">Transmembrane helix</keyword>
<keyword evidence="7" id="KW-1185">Reference proteome</keyword>
<evidence type="ECO:0000256" key="3">
    <source>
        <dbReference type="SAM" id="MobiDB-lite"/>
    </source>
</evidence>
<dbReference type="EMBL" id="MTBP01000002">
    <property type="protein sequence ID" value="POM24877.1"/>
    <property type="molecule type" value="Genomic_DNA"/>
</dbReference>
<reference evidence="6 7" key="1">
    <citation type="journal article" date="2017" name="Chemistry">
        <title>Isolation, Biosynthesis and Chemical Modifications of Rubterolones A-F: Rare Tropolone Alkaloids from Actinomadura sp. 5-2.</title>
        <authorList>
            <person name="Guo H."/>
            <person name="Benndorf R."/>
            <person name="Leichnitz D."/>
            <person name="Klassen J.L."/>
            <person name="Vollmers J."/>
            <person name="Gorls H."/>
            <person name="Steinacker M."/>
            <person name="Weigel C."/>
            <person name="Dahse H.M."/>
            <person name="Kaster A.K."/>
            <person name="de Beer Z.W."/>
            <person name="Poulsen M."/>
            <person name="Beemelmanns C."/>
        </authorList>
    </citation>
    <scope>NUCLEOTIDE SEQUENCE [LARGE SCALE GENOMIC DNA]</scope>
    <source>
        <strain evidence="6 7">5-2</strain>
    </source>
</reference>
<protein>
    <recommendedName>
        <fullName evidence="5">Putative zinc-finger domain-containing protein</fullName>
    </recommendedName>
</protein>
<dbReference type="RefSeq" id="WP_103563952.1">
    <property type="nucleotide sequence ID" value="NZ_MTBP01000002.1"/>
</dbReference>
<feature type="domain" description="Putative zinc-finger" evidence="5">
    <location>
        <begin position="6"/>
        <end position="35"/>
    </location>
</feature>
<dbReference type="Pfam" id="PF13490">
    <property type="entry name" value="zf-HC2"/>
    <property type="match status" value="1"/>
</dbReference>
<sequence precursor="true">MSCLGERLTALVDGELDAEERERAHAHLARCADCRAEAEVLRGLKNRLRGLAGPGAGAAPSGDFLARLNGLAEPPPAPACGPVRPPRPARPVRPRDTRPRAGRPAGRPGTPADRRGTRRTVVAVGAATLFLGLGGGAYIAGGRQDAPQVSPAFDRFAVEHSLLSGESPVSDPLTDPSTLQTAVPLPTRP</sequence>
<evidence type="ECO:0000256" key="1">
    <source>
        <dbReference type="ARBA" id="ARBA00023015"/>
    </source>
</evidence>
<feature type="transmembrane region" description="Helical" evidence="4">
    <location>
        <begin position="121"/>
        <end position="141"/>
    </location>
</feature>
<evidence type="ECO:0000256" key="2">
    <source>
        <dbReference type="ARBA" id="ARBA00023163"/>
    </source>
</evidence>
<organism evidence="6 7">
    <name type="scientific">Actinomadura rubteroloni</name>
    <dbReference type="NCBI Taxonomy" id="1926885"/>
    <lineage>
        <taxon>Bacteria</taxon>
        <taxon>Bacillati</taxon>
        <taxon>Actinomycetota</taxon>
        <taxon>Actinomycetes</taxon>
        <taxon>Streptosporangiales</taxon>
        <taxon>Thermomonosporaceae</taxon>
        <taxon>Actinomadura</taxon>
    </lineage>
</organism>
<evidence type="ECO:0000313" key="7">
    <source>
        <dbReference type="Proteomes" id="UP000242367"/>
    </source>
</evidence>
<keyword evidence="4" id="KW-0472">Membrane</keyword>
<evidence type="ECO:0000259" key="5">
    <source>
        <dbReference type="Pfam" id="PF13490"/>
    </source>
</evidence>
<evidence type="ECO:0000313" key="6">
    <source>
        <dbReference type="EMBL" id="POM24877.1"/>
    </source>
</evidence>
<feature type="compositionally biased region" description="Pro residues" evidence="3">
    <location>
        <begin position="73"/>
        <end position="91"/>
    </location>
</feature>
<gene>
    <name evidence="6" type="ORF">BTM25_35150</name>
</gene>
<evidence type="ECO:0000256" key="4">
    <source>
        <dbReference type="SAM" id="Phobius"/>
    </source>
</evidence>
<accession>A0A2P4UIJ6</accession>
<dbReference type="Gene3D" id="1.10.10.1320">
    <property type="entry name" value="Anti-sigma factor, zinc-finger domain"/>
    <property type="match status" value="1"/>
</dbReference>
<keyword evidence="1" id="KW-0805">Transcription regulation</keyword>
<dbReference type="InterPro" id="IPR041916">
    <property type="entry name" value="Anti_sigma_zinc_sf"/>
</dbReference>
<dbReference type="InterPro" id="IPR027383">
    <property type="entry name" value="Znf_put"/>
</dbReference>
<keyword evidence="4" id="KW-0812">Transmembrane</keyword>
<feature type="region of interest" description="Disordered" evidence="3">
    <location>
        <begin position="67"/>
        <end position="117"/>
    </location>
</feature>
<feature type="region of interest" description="Disordered" evidence="3">
    <location>
        <begin position="164"/>
        <end position="189"/>
    </location>
</feature>
<comment type="caution">
    <text evidence="6">The sequence shown here is derived from an EMBL/GenBank/DDBJ whole genome shotgun (WGS) entry which is preliminary data.</text>
</comment>
<dbReference type="AlphaFoldDB" id="A0A2P4UIJ6"/>
<dbReference type="Proteomes" id="UP000242367">
    <property type="component" value="Unassembled WGS sequence"/>
</dbReference>
<feature type="compositionally biased region" description="Low complexity" evidence="3">
    <location>
        <begin position="102"/>
        <end position="111"/>
    </location>
</feature>
<name>A0A2P4UIJ6_9ACTN</name>
<proteinExistence type="predicted"/>
<keyword evidence="2" id="KW-0804">Transcription</keyword>